<feature type="domain" description="SGNH hydrolase-type esterase" evidence="2">
    <location>
        <begin position="231"/>
        <end position="427"/>
    </location>
</feature>
<keyword evidence="3" id="KW-0378">Hydrolase</keyword>
<protein>
    <submittedName>
        <fullName evidence="3">SGNH/GDSL hydrolase family protein</fullName>
    </submittedName>
</protein>
<dbReference type="GO" id="GO:0016787">
    <property type="term" value="F:hydrolase activity"/>
    <property type="evidence" value="ECO:0007669"/>
    <property type="project" value="UniProtKB-KW"/>
</dbReference>
<sequence>MSASQHLQRLLLTVALTALSLTAAAPAAGAGPAGASQDQRAAMAGDAAGNWVGSWSASPQPVWGPDFIFPTNIPVSVERRTIRQVVRLSLGGDKVRVELSNTYGAEPLHIGEARVALASAKAESQGQTVPGTDRPLRFGGQPEITIPPGAAVLSDAVELPVPPLASLAVSLFLPGPARLETFHWEGRRTAYIAAGNATASTHLAEPAITPARIVLSHILVDAAAPARAVVALGDSITDGAGATPETDRRWPDFLAQRLAPANVAVLNAGISGARVLRDRMGVNALARFERDVLAQPGVAAVILLMGINDISWPGTLFAPEEPAMQAQALIAGYRQLIARAHSRGVRIVGATLPPFEGALEGTPLDNYYNTDKEALRQQVNAWIRTSGAFDAVVDFDALLRDPAHPARLLPAYDSGDHLHPGDRGYRAMAEAIDLEALL</sequence>
<name>A0ABT6AY04_9BURK</name>
<dbReference type="Gene3D" id="3.40.50.1110">
    <property type="entry name" value="SGNH hydrolase"/>
    <property type="match status" value="1"/>
</dbReference>
<proteinExistence type="predicted"/>
<dbReference type="InterPro" id="IPR013830">
    <property type="entry name" value="SGNH_hydro"/>
</dbReference>
<keyword evidence="4" id="KW-1185">Reference proteome</keyword>
<feature type="chain" id="PRO_5046980723" evidence="1">
    <location>
        <begin position="28"/>
        <end position="438"/>
    </location>
</feature>
<keyword evidence="1" id="KW-0732">Signal</keyword>
<dbReference type="Pfam" id="PF13472">
    <property type="entry name" value="Lipase_GDSL_2"/>
    <property type="match status" value="1"/>
</dbReference>
<evidence type="ECO:0000313" key="3">
    <source>
        <dbReference type="EMBL" id="MDF3837369.1"/>
    </source>
</evidence>
<evidence type="ECO:0000256" key="1">
    <source>
        <dbReference type="SAM" id="SignalP"/>
    </source>
</evidence>
<dbReference type="InterPro" id="IPR036514">
    <property type="entry name" value="SGNH_hydro_sf"/>
</dbReference>
<dbReference type="CDD" id="cd01830">
    <property type="entry name" value="XynE_like"/>
    <property type="match status" value="1"/>
</dbReference>
<dbReference type="PANTHER" id="PTHR43784">
    <property type="entry name" value="GDSL-LIKE LIPASE/ACYLHYDROLASE, PUTATIVE (AFU_ORTHOLOGUE AFUA_2G00820)-RELATED"/>
    <property type="match status" value="1"/>
</dbReference>
<reference evidence="3 4" key="1">
    <citation type="submission" date="2023-03" db="EMBL/GenBank/DDBJ databases">
        <title>Draft assemblies of triclosan tolerant bacteria isolated from returned activated sludge.</title>
        <authorList>
            <person name="Van Hamelsveld S."/>
        </authorList>
    </citation>
    <scope>NUCLEOTIDE SEQUENCE [LARGE SCALE GENOMIC DNA]</scope>
    <source>
        <strain evidence="3 4">GW210010_S58</strain>
    </source>
</reference>
<dbReference type="Proteomes" id="UP001216674">
    <property type="component" value="Unassembled WGS sequence"/>
</dbReference>
<evidence type="ECO:0000313" key="4">
    <source>
        <dbReference type="Proteomes" id="UP001216674"/>
    </source>
</evidence>
<feature type="signal peptide" evidence="1">
    <location>
        <begin position="1"/>
        <end position="27"/>
    </location>
</feature>
<dbReference type="RefSeq" id="WP_276267589.1">
    <property type="nucleotide sequence ID" value="NZ_JARJLM010000504.1"/>
</dbReference>
<dbReference type="InterPro" id="IPR053140">
    <property type="entry name" value="GDSL_Rv0518-like"/>
</dbReference>
<dbReference type="SUPFAM" id="SSF52266">
    <property type="entry name" value="SGNH hydrolase"/>
    <property type="match status" value="1"/>
</dbReference>
<organism evidence="3 4">
    <name type="scientific">Cupriavidus basilensis</name>
    <dbReference type="NCBI Taxonomy" id="68895"/>
    <lineage>
        <taxon>Bacteria</taxon>
        <taxon>Pseudomonadati</taxon>
        <taxon>Pseudomonadota</taxon>
        <taxon>Betaproteobacteria</taxon>
        <taxon>Burkholderiales</taxon>
        <taxon>Burkholderiaceae</taxon>
        <taxon>Cupriavidus</taxon>
    </lineage>
</organism>
<dbReference type="PANTHER" id="PTHR43784:SF2">
    <property type="entry name" value="GDSL-LIKE LIPASE_ACYLHYDROLASE, PUTATIVE (AFU_ORTHOLOGUE AFUA_2G00820)-RELATED"/>
    <property type="match status" value="1"/>
</dbReference>
<evidence type="ECO:0000259" key="2">
    <source>
        <dbReference type="Pfam" id="PF13472"/>
    </source>
</evidence>
<dbReference type="EMBL" id="JARJLM010000504">
    <property type="protein sequence ID" value="MDF3837369.1"/>
    <property type="molecule type" value="Genomic_DNA"/>
</dbReference>
<comment type="caution">
    <text evidence="3">The sequence shown here is derived from an EMBL/GenBank/DDBJ whole genome shotgun (WGS) entry which is preliminary data.</text>
</comment>
<gene>
    <name evidence="3" type="ORF">P3W85_31135</name>
</gene>
<accession>A0ABT6AY04</accession>